<dbReference type="Proteomes" id="UP001419268">
    <property type="component" value="Unassembled WGS sequence"/>
</dbReference>
<dbReference type="EMBL" id="JBBNAG010000009">
    <property type="protein sequence ID" value="KAK9104336.1"/>
    <property type="molecule type" value="Genomic_DNA"/>
</dbReference>
<keyword evidence="2" id="KW-1185">Reference proteome</keyword>
<accession>A0AAP0F454</accession>
<gene>
    <name evidence="1" type="ORF">Scep_021180</name>
</gene>
<protein>
    <submittedName>
        <fullName evidence="1">Uncharacterized protein</fullName>
    </submittedName>
</protein>
<proteinExistence type="predicted"/>
<sequence length="59" mass="6840">MEPEFEEENLRKRKALYRGLFVKALSRWITGALPYLLCPRGPDDGLCRGFICFYCSHGD</sequence>
<comment type="caution">
    <text evidence="1">The sequence shown here is derived from an EMBL/GenBank/DDBJ whole genome shotgun (WGS) entry which is preliminary data.</text>
</comment>
<reference evidence="1 2" key="1">
    <citation type="submission" date="2024-01" db="EMBL/GenBank/DDBJ databases">
        <title>Genome assemblies of Stephania.</title>
        <authorList>
            <person name="Yang L."/>
        </authorList>
    </citation>
    <scope>NUCLEOTIDE SEQUENCE [LARGE SCALE GENOMIC DNA]</scope>
    <source>
        <strain evidence="1">JXDWG</strain>
        <tissue evidence="1">Leaf</tissue>
    </source>
</reference>
<name>A0AAP0F454_9MAGN</name>
<organism evidence="1 2">
    <name type="scientific">Stephania cephalantha</name>
    <dbReference type="NCBI Taxonomy" id="152367"/>
    <lineage>
        <taxon>Eukaryota</taxon>
        <taxon>Viridiplantae</taxon>
        <taxon>Streptophyta</taxon>
        <taxon>Embryophyta</taxon>
        <taxon>Tracheophyta</taxon>
        <taxon>Spermatophyta</taxon>
        <taxon>Magnoliopsida</taxon>
        <taxon>Ranunculales</taxon>
        <taxon>Menispermaceae</taxon>
        <taxon>Menispermoideae</taxon>
        <taxon>Cissampelideae</taxon>
        <taxon>Stephania</taxon>
    </lineage>
</organism>
<dbReference type="AlphaFoldDB" id="A0AAP0F454"/>
<evidence type="ECO:0000313" key="2">
    <source>
        <dbReference type="Proteomes" id="UP001419268"/>
    </source>
</evidence>
<evidence type="ECO:0000313" key="1">
    <source>
        <dbReference type="EMBL" id="KAK9104336.1"/>
    </source>
</evidence>